<keyword evidence="3" id="KW-0547">Nucleotide-binding</keyword>
<feature type="transmembrane region" description="Helical" evidence="8">
    <location>
        <begin position="20"/>
        <end position="44"/>
    </location>
</feature>
<dbReference type="Pfam" id="PF00005">
    <property type="entry name" value="ABC_tran"/>
    <property type="match status" value="1"/>
</dbReference>
<feature type="transmembrane region" description="Helical" evidence="8">
    <location>
        <begin position="134"/>
        <end position="152"/>
    </location>
</feature>
<evidence type="ECO:0000256" key="2">
    <source>
        <dbReference type="ARBA" id="ARBA00022692"/>
    </source>
</evidence>
<evidence type="ECO:0000256" key="6">
    <source>
        <dbReference type="ARBA" id="ARBA00023136"/>
    </source>
</evidence>
<dbReference type="AlphaFoldDB" id="C2KUB9"/>
<dbReference type="GO" id="GO:0005886">
    <property type="term" value="C:plasma membrane"/>
    <property type="evidence" value="ECO:0007669"/>
    <property type="project" value="UniProtKB-SubCell"/>
</dbReference>
<dbReference type="InterPro" id="IPR017871">
    <property type="entry name" value="ABC_transporter-like_CS"/>
</dbReference>
<dbReference type="PROSITE" id="PS00211">
    <property type="entry name" value="ABC_TRANSPORTER_1"/>
    <property type="match status" value="1"/>
</dbReference>
<name>C2KUB9_9FIRM</name>
<dbReference type="PANTHER" id="PTHR24221">
    <property type="entry name" value="ATP-BINDING CASSETTE SUB-FAMILY B"/>
    <property type="match status" value="1"/>
</dbReference>
<keyword evidence="4 11" id="KW-0067">ATP-binding</keyword>
<dbReference type="STRING" id="585501.HMPREF6123_0088"/>
<evidence type="ECO:0000256" key="7">
    <source>
        <dbReference type="SAM" id="MobiDB-lite"/>
    </source>
</evidence>
<feature type="region of interest" description="Disordered" evidence="7">
    <location>
        <begin position="317"/>
        <end position="345"/>
    </location>
</feature>
<dbReference type="PROSITE" id="PS50929">
    <property type="entry name" value="ABC_TM1F"/>
    <property type="match status" value="1"/>
</dbReference>
<evidence type="ECO:0000256" key="4">
    <source>
        <dbReference type="ARBA" id="ARBA00022840"/>
    </source>
</evidence>
<evidence type="ECO:0000256" key="5">
    <source>
        <dbReference type="ARBA" id="ARBA00022989"/>
    </source>
</evidence>
<gene>
    <name evidence="11" type="ORF">HMPREF6123_0088</name>
</gene>
<dbReference type="Pfam" id="PF00664">
    <property type="entry name" value="ABC_membrane"/>
    <property type="match status" value="1"/>
</dbReference>
<dbReference type="RefSeq" id="WP_007157623.1">
    <property type="nucleotide sequence ID" value="NZ_GG668535.1"/>
</dbReference>
<dbReference type="EMBL" id="ACKX01000012">
    <property type="protein sequence ID" value="EEJ52635.1"/>
    <property type="molecule type" value="Genomic_DNA"/>
</dbReference>
<dbReference type="GO" id="GO:0005524">
    <property type="term" value="F:ATP binding"/>
    <property type="evidence" value="ECO:0007669"/>
    <property type="project" value="UniProtKB-KW"/>
</dbReference>
<dbReference type="InParanoid" id="C2KUB9"/>
<dbReference type="SMART" id="SM00382">
    <property type="entry name" value="AAA"/>
    <property type="match status" value="1"/>
</dbReference>
<feature type="transmembrane region" description="Helical" evidence="8">
    <location>
        <begin position="56"/>
        <end position="79"/>
    </location>
</feature>
<evidence type="ECO:0000313" key="12">
    <source>
        <dbReference type="Proteomes" id="UP000004121"/>
    </source>
</evidence>
<comment type="subcellular location">
    <subcellularLocation>
        <location evidence="1">Cell membrane</location>
        <topology evidence="1">Multi-pass membrane protein</topology>
    </subcellularLocation>
</comment>
<dbReference type="Gene3D" id="3.40.50.300">
    <property type="entry name" value="P-loop containing nucleotide triphosphate hydrolases"/>
    <property type="match status" value="1"/>
</dbReference>
<dbReference type="PANTHER" id="PTHR24221:SF654">
    <property type="entry name" value="ATP-BINDING CASSETTE SUB-FAMILY B MEMBER 6"/>
    <property type="match status" value="1"/>
</dbReference>
<keyword evidence="2 8" id="KW-0812">Transmembrane</keyword>
<feature type="transmembrane region" description="Helical" evidence="8">
    <location>
        <begin position="242"/>
        <end position="266"/>
    </location>
</feature>
<keyword evidence="12" id="KW-1185">Reference proteome</keyword>
<dbReference type="PROSITE" id="PS50893">
    <property type="entry name" value="ABC_TRANSPORTER_2"/>
    <property type="match status" value="1"/>
</dbReference>
<feature type="transmembrane region" description="Helical" evidence="8">
    <location>
        <begin position="158"/>
        <end position="177"/>
    </location>
</feature>
<feature type="domain" description="ABC transporter" evidence="9">
    <location>
        <begin position="360"/>
        <end position="592"/>
    </location>
</feature>
<dbReference type="GO" id="GO:0034040">
    <property type="term" value="F:ATPase-coupled lipid transmembrane transporter activity"/>
    <property type="evidence" value="ECO:0007669"/>
    <property type="project" value="TreeGrafter"/>
</dbReference>
<proteinExistence type="predicted"/>
<keyword evidence="5 8" id="KW-1133">Transmembrane helix</keyword>
<evidence type="ECO:0000256" key="8">
    <source>
        <dbReference type="SAM" id="Phobius"/>
    </source>
</evidence>
<dbReference type="InterPro" id="IPR011527">
    <property type="entry name" value="ABC1_TM_dom"/>
</dbReference>
<dbReference type="SUPFAM" id="SSF90123">
    <property type="entry name" value="ABC transporter transmembrane region"/>
    <property type="match status" value="1"/>
</dbReference>
<protein>
    <submittedName>
        <fullName evidence="11">ABC transporter, ATP-binding protein</fullName>
    </submittedName>
</protein>
<dbReference type="GO" id="GO:0140359">
    <property type="term" value="F:ABC-type transporter activity"/>
    <property type="evidence" value="ECO:0007669"/>
    <property type="project" value="InterPro"/>
</dbReference>
<dbReference type="GO" id="GO:0016887">
    <property type="term" value="F:ATP hydrolysis activity"/>
    <property type="evidence" value="ECO:0007669"/>
    <property type="project" value="InterPro"/>
</dbReference>
<evidence type="ECO:0000256" key="1">
    <source>
        <dbReference type="ARBA" id="ARBA00004651"/>
    </source>
</evidence>
<dbReference type="OrthoDB" id="95687at2"/>
<organism evidence="11 12">
    <name type="scientific">Oribacterium sinus F0268</name>
    <dbReference type="NCBI Taxonomy" id="585501"/>
    <lineage>
        <taxon>Bacteria</taxon>
        <taxon>Bacillati</taxon>
        <taxon>Bacillota</taxon>
        <taxon>Clostridia</taxon>
        <taxon>Lachnospirales</taxon>
        <taxon>Lachnospiraceae</taxon>
        <taxon>Oribacterium</taxon>
    </lineage>
</organism>
<dbReference type="eggNOG" id="COG1132">
    <property type="taxonomic scope" value="Bacteria"/>
</dbReference>
<dbReference type="InterPro" id="IPR027417">
    <property type="entry name" value="P-loop_NTPase"/>
</dbReference>
<dbReference type="Gene3D" id="1.20.1560.10">
    <property type="entry name" value="ABC transporter type 1, transmembrane domain"/>
    <property type="match status" value="1"/>
</dbReference>
<evidence type="ECO:0000256" key="3">
    <source>
        <dbReference type="ARBA" id="ARBA00022741"/>
    </source>
</evidence>
<evidence type="ECO:0000313" key="11">
    <source>
        <dbReference type="EMBL" id="EEJ52635.1"/>
    </source>
</evidence>
<evidence type="ECO:0000259" key="10">
    <source>
        <dbReference type="PROSITE" id="PS50929"/>
    </source>
</evidence>
<dbReference type="InterPro" id="IPR003439">
    <property type="entry name" value="ABC_transporter-like_ATP-bd"/>
</dbReference>
<reference evidence="11 12" key="1">
    <citation type="submission" date="2009-04" db="EMBL/GenBank/DDBJ databases">
        <authorList>
            <person name="Qin X."/>
            <person name="Bachman B."/>
            <person name="Battles P."/>
            <person name="Bell A."/>
            <person name="Bess C."/>
            <person name="Bickham C."/>
            <person name="Chaboub L."/>
            <person name="Chen D."/>
            <person name="Coyle M."/>
            <person name="Deiros D.R."/>
            <person name="Dinh H."/>
            <person name="Forbes L."/>
            <person name="Fowler G."/>
            <person name="Francisco L."/>
            <person name="Fu Q."/>
            <person name="Gubbala S."/>
            <person name="Hale W."/>
            <person name="Han Y."/>
            <person name="Hemphill L."/>
            <person name="Highlander S.K."/>
            <person name="Hirani K."/>
            <person name="Hogues M."/>
            <person name="Jackson L."/>
            <person name="Jakkamsetti A."/>
            <person name="Javaid M."/>
            <person name="Jiang H."/>
            <person name="Korchina V."/>
            <person name="Kovar C."/>
            <person name="Lara F."/>
            <person name="Lee S."/>
            <person name="Mata R."/>
            <person name="Mathew T."/>
            <person name="Moen C."/>
            <person name="Morales K."/>
            <person name="Munidasa M."/>
            <person name="Nazareth L."/>
            <person name="Ngo R."/>
            <person name="Nguyen L."/>
            <person name="Okwuonu G."/>
            <person name="Ongeri F."/>
            <person name="Patil S."/>
            <person name="Petrosino J."/>
            <person name="Pham C."/>
            <person name="Pham P."/>
            <person name="Pu L.-L."/>
            <person name="Puazo M."/>
            <person name="Raj R."/>
            <person name="Reid J."/>
            <person name="Rouhana J."/>
            <person name="Saada N."/>
            <person name="Shang Y."/>
            <person name="Simmons D."/>
            <person name="Thornton R."/>
            <person name="Warren J."/>
            <person name="Weissenberger G."/>
            <person name="Zhang J."/>
            <person name="Zhang L."/>
            <person name="Zhou C."/>
            <person name="Zhu D."/>
            <person name="Muzny D."/>
            <person name="Worley K."/>
            <person name="Gibbs R."/>
        </authorList>
    </citation>
    <scope>NUCLEOTIDE SEQUENCE [LARGE SCALE GENOMIC DNA]</scope>
    <source>
        <strain evidence="11 12">F0268</strain>
    </source>
</reference>
<dbReference type="HOGENOM" id="CLU_000604_84_3_9"/>
<dbReference type="InterPro" id="IPR036640">
    <property type="entry name" value="ABC1_TM_sf"/>
</dbReference>
<keyword evidence="6 8" id="KW-0472">Membrane</keyword>
<accession>C2KUB9</accession>
<dbReference type="InterPro" id="IPR039421">
    <property type="entry name" value="Type_1_exporter"/>
</dbReference>
<feature type="domain" description="ABC transmembrane type-1" evidence="10">
    <location>
        <begin position="20"/>
        <end position="302"/>
    </location>
</feature>
<comment type="caution">
    <text evidence="11">The sequence shown here is derived from an EMBL/GenBank/DDBJ whole genome shotgun (WGS) entry which is preliminary data.</text>
</comment>
<evidence type="ECO:0000259" key="9">
    <source>
        <dbReference type="PROSITE" id="PS50893"/>
    </source>
</evidence>
<sequence length="594" mass="67097">MKQRNPLSQSFFQGNRKNLFMAVLGTTVLSVGILSVPQLMQILIDFLSGNHRYSMHQIILMAIAVLLMVSFSGLCTYYFRTKFSTKAVFQYRKMAYHYLSKKKVTEFYGQNTAVYLSALNTDLQKIKEDFLDQIPILSQIVICGIGAVLVMIRYNFFLAMMACLISLIPFFAALFSGRNMEKIEENLSKENAEYLAFLKDFAVGFTIIKSYKVEGIFSALHDKICQKVEDRMEEREKCVEKINYFAAISGYITQFAILLLCAVVAYRSKSISVGTVLAFSRLINYIIDPVTELPGMLSKARTAYALSEQFWEKIGKGEQEQKERQEQENSGEIVKDGYHQHTDTDSHEKALPIPALQGDICFSHLSFSYIPEKQVLKDFTLRVKEGEKLILLGASGSGKSSILKLLMGIERSQGGEISIGNSQLSTLPEESLFRSISYIQQEVFIFDGSIYENITLFQDYGKEELELAIEKSGLKNLISEKGLDYPCGENGAALSGGERQRINIARSLLRKTPILLADEITAALDKENSYLVLDSLLSLENITGILVLHDLDSRILSRVDRICVLKEGEIVEEGIFSELMEKKGYFYSLFMMEQ</sequence>
<dbReference type="Proteomes" id="UP000004121">
    <property type="component" value="Unassembled WGS sequence"/>
</dbReference>
<dbReference type="SUPFAM" id="SSF52540">
    <property type="entry name" value="P-loop containing nucleoside triphosphate hydrolases"/>
    <property type="match status" value="1"/>
</dbReference>
<dbReference type="InterPro" id="IPR003593">
    <property type="entry name" value="AAA+_ATPase"/>
</dbReference>